<dbReference type="GO" id="GO:0019783">
    <property type="term" value="F:ubiquitin-like protein peptidase activity"/>
    <property type="evidence" value="ECO:0007669"/>
    <property type="project" value="UniProtKB-ARBA"/>
</dbReference>
<dbReference type="EMBL" id="AUPC02000001">
    <property type="protein sequence ID" value="POG83251.1"/>
    <property type="molecule type" value="Genomic_DNA"/>
</dbReference>
<protein>
    <recommendedName>
        <fullName evidence="5">Ubiquitin-like protease family profile domain-containing protein</fullName>
    </recommendedName>
</protein>
<keyword evidence="7" id="KW-1185">Reference proteome</keyword>
<dbReference type="Proteomes" id="UP000018888">
    <property type="component" value="Unassembled WGS sequence"/>
</dbReference>
<evidence type="ECO:0000313" key="7">
    <source>
        <dbReference type="Proteomes" id="UP000018888"/>
    </source>
</evidence>
<dbReference type="GO" id="GO:0016926">
    <property type="term" value="P:protein desumoylation"/>
    <property type="evidence" value="ECO:0007669"/>
    <property type="project" value="UniProtKB-ARBA"/>
</dbReference>
<dbReference type="PANTHER" id="PTHR46915:SF2">
    <property type="entry name" value="UBIQUITIN-LIKE PROTEASE 4"/>
    <property type="match status" value="1"/>
</dbReference>
<dbReference type="PROSITE" id="PS50600">
    <property type="entry name" value="ULP_PROTEASE"/>
    <property type="match status" value="1"/>
</dbReference>
<comment type="caution">
    <text evidence="6">The sequence shown here is derived from an EMBL/GenBank/DDBJ whole genome shotgun (WGS) entry which is preliminary data.</text>
</comment>
<dbReference type="PANTHER" id="PTHR46915">
    <property type="entry name" value="UBIQUITIN-LIKE PROTEASE 4-RELATED"/>
    <property type="match status" value="1"/>
</dbReference>
<gene>
    <name evidence="6" type="ORF">GLOIN_2v1490689</name>
</gene>
<keyword evidence="3" id="KW-0378">Hydrolase</keyword>
<dbReference type="SUPFAM" id="SSF54001">
    <property type="entry name" value="Cysteine proteinases"/>
    <property type="match status" value="1"/>
</dbReference>
<evidence type="ECO:0000256" key="2">
    <source>
        <dbReference type="ARBA" id="ARBA00022670"/>
    </source>
</evidence>
<evidence type="ECO:0000259" key="5">
    <source>
        <dbReference type="PROSITE" id="PS50600"/>
    </source>
</evidence>
<keyword evidence="2" id="KW-0645">Protease</keyword>
<feature type="non-terminal residue" evidence="6">
    <location>
        <position position="1"/>
    </location>
</feature>
<dbReference type="AlphaFoldDB" id="A0A2P4R029"/>
<reference evidence="6 7" key="1">
    <citation type="journal article" date="2013" name="Proc. Natl. Acad. Sci. U.S.A.">
        <title>Genome of an arbuscular mycorrhizal fungus provides insight into the oldest plant symbiosis.</title>
        <authorList>
            <person name="Tisserant E."/>
            <person name="Malbreil M."/>
            <person name="Kuo A."/>
            <person name="Kohler A."/>
            <person name="Symeonidi A."/>
            <person name="Balestrini R."/>
            <person name="Charron P."/>
            <person name="Duensing N."/>
            <person name="Frei Dit Frey N."/>
            <person name="Gianinazzi-Pearson V."/>
            <person name="Gilbert L.B."/>
            <person name="Handa Y."/>
            <person name="Herr J.R."/>
            <person name="Hijri M."/>
            <person name="Koul R."/>
            <person name="Kawaguchi M."/>
            <person name="Krajinski F."/>
            <person name="Lammers P.J."/>
            <person name="Masclaux F.G."/>
            <person name="Murat C."/>
            <person name="Morin E."/>
            <person name="Ndikumana S."/>
            <person name="Pagni M."/>
            <person name="Petitpierre D."/>
            <person name="Requena N."/>
            <person name="Rosikiewicz P."/>
            <person name="Riley R."/>
            <person name="Saito K."/>
            <person name="San Clemente H."/>
            <person name="Shapiro H."/>
            <person name="van Tuinen D."/>
            <person name="Becard G."/>
            <person name="Bonfante P."/>
            <person name="Paszkowski U."/>
            <person name="Shachar-Hill Y.Y."/>
            <person name="Tuskan G.A."/>
            <person name="Young P.W."/>
            <person name="Sanders I.R."/>
            <person name="Henrissat B."/>
            <person name="Rensing S.A."/>
            <person name="Grigoriev I.V."/>
            <person name="Corradi N."/>
            <person name="Roux C."/>
            <person name="Martin F."/>
        </authorList>
    </citation>
    <scope>NUCLEOTIDE SEQUENCE [LARGE SCALE GENOMIC DNA]</scope>
    <source>
        <strain evidence="6 7">DAOM 197198</strain>
    </source>
</reference>
<reference evidence="6 7" key="2">
    <citation type="journal article" date="2018" name="New Phytol.">
        <title>High intraspecific genome diversity in the model arbuscular mycorrhizal symbiont Rhizophagus irregularis.</title>
        <authorList>
            <person name="Chen E.C.H."/>
            <person name="Morin E."/>
            <person name="Beaudet D."/>
            <person name="Noel J."/>
            <person name="Yildirir G."/>
            <person name="Ndikumana S."/>
            <person name="Charron P."/>
            <person name="St-Onge C."/>
            <person name="Giorgi J."/>
            <person name="Kruger M."/>
            <person name="Marton T."/>
            <person name="Ropars J."/>
            <person name="Grigoriev I.V."/>
            <person name="Hainaut M."/>
            <person name="Henrissat B."/>
            <person name="Roux C."/>
            <person name="Martin F."/>
            <person name="Corradi N."/>
        </authorList>
    </citation>
    <scope>NUCLEOTIDE SEQUENCE [LARGE SCALE GENOMIC DNA]</scope>
    <source>
        <strain evidence="6 7">DAOM 197198</strain>
    </source>
</reference>
<evidence type="ECO:0000313" key="6">
    <source>
        <dbReference type="EMBL" id="POG83251.1"/>
    </source>
</evidence>
<evidence type="ECO:0000256" key="1">
    <source>
        <dbReference type="ARBA" id="ARBA00005234"/>
    </source>
</evidence>
<dbReference type="InterPro" id="IPR003653">
    <property type="entry name" value="Peptidase_C48_C"/>
</dbReference>
<feature type="domain" description="Ubiquitin-like protease family profile" evidence="5">
    <location>
        <begin position="46"/>
        <end position="152"/>
    </location>
</feature>
<keyword evidence="4" id="KW-0788">Thiol protease</keyword>
<evidence type="ECO:0000256" key="3">
    <source>
        <dbReference type="ARBA" id="ARBA00022801"/>
    </source>
</evidence>
<dbReference type="GO" id="GO:0006508">
    <property type="term" value="P:proteolysis"/>
    <property type="evidence" value="ECO:0007669"/>
    <property type="project" value="UniProtKB-KW"/>
</dbReference>
<sequence>VKKSEQGKNCAYIFFKYNSCRKKKLDASEESQEEFLKWLSKNKNREYLTIKGLIKLWKKDSWLSSDQINMYLTLLNTKFDRIHSFTSYFYMRLAVGGYSSVENWIKKTEIYQKEIIFVPINITDDHWNLVAIIKEPCRIVIIDSFGSITDED</sequence>
<dbReference type="Gene3D" id="3.40.395.10">
    <property type="entry name" value="Adenoviral Proteinase, Chain A"/>
    <property type="match status" value="1"/>
</dbReference>
<dbReference type="GO" id="GO:0008234">
    <property type="term" value="F:cysteine-type peptidase activity"/>
    <property type="evidence" value="ECO:0007669"/>
    <property type="project" value="UniProtKB-KW"/>
</dbReference>
<dbReference type="Pfam" id="PF02902">
    <property type="entry name" value="Peptidase_C48"/>
    <property type="match status" value="1"/>
</dbReference>
<organism evidence="6 7">
    <name type="scientific">Rhizophagus irregularis (strain DAOM 181602 / DAOM 197198 / MUCL 43194)</name>
    <name type="common">Arbuscular mycorrhizal fungus</name>
    <name type="synonym">Glomus intraradices</name>
    <dbReference type="NCBI Taxonomy" id="747089"/>
    <lineage>
        <taxon>Eukaryota</taxon>
        <taxon>Fungi</taxon>
        <taxon>Fungi incertae sedis</taxon>
        <taxon>Mucoromycota</taxon>
        <taxon>Glomeromycotina</taxon>
        <taxon>Glomeromycetes</taxon>
        <taxon>Glomerales</taxon>
        <taxon>Glomeraceae</taxon>
        <taxon>Rhizophagus</taxon>
    </lineage>
</organism>
<comment type="similarity">
    <text evidence="1">Belongs to the peptidase C48 family.</text>
</comment>
<accession>A0A2P4R029</accession>
<evidence type="ECO:0000256" key="4">
    <source>
        <dbReference type="ARBA" id="ARBA00022807"/>
    </source>
</evidence>
<proteinExistence type="inferred from homology"/>
<dbReference type="InterPro" id="IPR038765">
    <property type="entry name" value="Papain-like_cys_pep_sf"/>
</dbReference>
<name>A0A2P4R029_RHIID</name>